<feature type="compositionally biased region" description="Acidic residues" evidence="1">
    <location>
        <begin position="71"/>
        <end position="84"/>
    </location>
</feature>
<evidence type="ECO:0000256" key="1">
    <source>
        <dbReference type="SAM" id="MobiDB-lite"/>
    </source>
</evidence>
<protein>
    <submittedName>
        <fullName evidence="2">Uncharacterized protein</fullName>
    </submittedName>
</protein>
<name>A0A420Y124_9PEZI</name>
<feature type="region of interest" description="Disordered" evidence="1">
    <location>
        <begin position="48"/>
        <end position="145"/>
    </location>
</feature>
<sequence>MFSVDAGMTGYFGCTYDASPTKAIGLDPWLLCCAEPEIPDTKYKIVSSNNSNSSSDFESDLEYNLQLDLDASGDSDGDLQGDSDGDYHGDSDDDYHGDSDDDYHGDSDDDLHGDFDGDMQGDSDGDMQGDSDDDTQGDSDGEHCLNTLGKEVESKLIAESNLAHQRGRKRPSLRGPPRPSKSRRADRNIKPGAVSDSHCTMPTHTRAHNQELSSSQPEPHALMPAISPGNAQTLKLASETAQMESLEQKIQKPIKELLKSCSATPVAIGGYIGITLIVGIETNDPDWAEKLRTNTTVVEIGQRWIKRHRFFCDVLVRIGRSNAATPAWPRQIRVCVLPANTHPSPLKSPWNDTVW</sequence>
<dbReference type="EMBL" id="QVQW01000071">
    <property type="protein sequence ID" value="RKU41623.1"/>
    <property type="molecule type" value="Genomic_DNA"/>
</dbReference>
<comment type="caution">
    <text evidence="2">The sequence shown here is derived from an EMBL/GenBank/DDBJ whole genome shotgun (WGS) entry which is preliminary data.</text>
</comment>
<feature type="compositionally biased region" description="Basic and acidic residues" evidence="1">
    <location>
        <begin position="85"/>
        <end position="115"/>
    </location>
</feature>
<dbReference type="AlphaFoldDB" id="A0A420Y124"/>
<organism evidence="2 3">
    <name type="scientific">Coniochaeta pulveracea</name>
    <dbReference type="NCBI Taxonomy" id="177199"/>
    <lineage>
        <taxon>Eukaryota</taxon>
        <taxon>Fungi</taxon>
        <taxon>Dikarya</taxon>
        <taxon>Ascomycota</taxon>
        <taxon>Pezizomycotina</taxon>
        <taxon>Sordariomycetes</taxon>
        <taxon>Sordariomycetidae</taxon>
        <taxon>Coniochaetales</taxon>
        <taxon>Coniochaetaceae</taxon>
        <taxon>Coniochaeta</taxon>
    </lineage>
</organism>
<gene>
    <name evidence="2" type="ORF">DL546_004842</name>
</gene>
<reference evidence="2 3" key="1">
    <citation type="submission" date="2018-08" db="EMBL/GenBank/DDBJ databases">
        <title>Draft genome of the lignicolous fungus Coniochaeta pulveracea.</title>
        <authorList>
            <person name="Borstlap C.J."/>
            <person name="De Witt R.N."/>
            <person name="Botha A."/>
            <person name="Volschenk H."/>
        </authorList>
    </citation>
    <scope>NUCLEOTIDE SEQUENCE [LARGE SCALE GENOMIC DNA]</scope>
    <source>
        <strain evidence="2 3">CAB683</strain>
    </source>
</reference>
<proteinExistence type="predicted"/>
<evidence type="ECO:0000313" key="3">
    <source>
        <dbReference type="Proteomes" id="UP000275385"/>
    </source>
</evidence>
<feature type="compositionally biased region" description="Acidic residues" evidence="1">
    <location>
        <begin position="116"/>
        <end position="139"/>
    </location>
</feature>
<feature type="region of interest" description="Disordered" evidence="1">
    <location>
        <begin position="161"/>
        <end position="202"/>
    </location>
</feature>
<feature type="region of interest" description="Disordered" evidence="1">
    <location>
        <begin position="207"/>
        <end position="226"/>
    </location>
</feature>
<accession>A0A420Y124</accession>
<dbReference type="Proteomes" id="UP000275385">
    <property type="component" value="Unassembled WGS sequence"/>
</dbReference>
<evidence type="ECO:0000313" key="2">
    <source>
        <dbReference type="EMBL" id="RKU41623.1"/>
    </source>
</evidence>
<keyword evidence="3" id="KW-1185">Reference proteome</keyword>